<dbReference type="Gene3D" id="3.40.390.10">
    <property type="entry name" value="Collagenase (Catalytic Domain)"/>
    <property type="match status" value="1"/>
</dbReference>
<accession>A0A811KBF9</accession>
<dbReference type="InterPro" id="IPR024079">
    <property type="entry name" value="MetalloPept_cat_dom_sf"/>
</dbReference>
<dbReference type="Proteomes" id="UP000614601">
    <property type="component" value="Unassembled WGS sequence"/>
</dbReference>
<dbReference type="InterPro" id="IPR000718">
    <property type="entry name" value="Peptidase_M13"/>
</dbReference>
<dbReference type="PANTHER" id="PTHR11733">
    <property type="entry name" value="ZINC METALLOPROTEASE FAMILY M13 NEPRILYSIN-RELATED"/>
    <property type="match status" value="1"/>
</dbReference>
<dbReference type="EMBL" id="CAJFDH010000002">
    <property type="protein sequence ID" value="CAD5212265.1"/>
    <property type="molecule type" value="Genomic_DNA"/>
</dbReference>
<dbReference type="EMBL" id="CAJFCW020000002">
    <property type="protein sequence ID" value="CAG9095426.1"/>
    <property type="molecule type" value="Genomic_DNA"/>
</dbReference>
<organism evidence="1 2">
    <name type="scientific">Bursaphelenchus okinawaensis</name>
    <dbReference type="NCBI Taxonomy" id="465554"/>
    <lineage>
        <taxon>Eukaryota</taxon>
        <taxon>Metazoa</taxon>
        <taxon>Ecdysozoa</taxon>
        <taxon>Nematoda</taxon>
        <taxon>Chromadorea</taxon>
        <taxon>Rhabditida</taxon>
        <taxon>Tylenchina</taxon>
        <taxon>Tylenchomorpha</taxon>
        <taxon>Aphelenchoidea</taxon>
        <taxon>Aphelenchoididae</taxon>
        <taxon>Bursaphelenchus</taxon>
    </lineage>
</organism>
<dbReference type="Proteomes" id="UP000783686">
    <property type="component" value="Unassembled WGS sequence"/>
</dbReference>
<dbReference type="PANTHER" id="PTHR11733:SF167">
    <property type="entry name" value="FI17812P1-RELATED"/>
    <property type="match status" value="1"/>
</dbReference>
<proteinExistence type="predicted"/>
<reference evidence="1" key="1">
    <citation type="submission" date="2020-09" db="EMBL/GenBank/DDBJ databases">
        <authorList>
            <person name="Kikuchi T."/>
        </authorList>
    </citation>
    <scope>NUCLEOTIDE SEQUENCE</scope>
    <source>
        <strain evidence="1">SH1</strain>
    </source>
</reference>
<keyword evidence="2" id="KW-1185">Reference proteome</keyword>
<dbReference type="GO" id="GO:0016485">
    <property type="term" value="P:protein processing"/>
    <property type="evidence" value="ECO:0007669"/>
    <property type="project" value="TreeGrafter"/>
</dbReference>
<evidence type="ECO:0000313" key="2">
    <source>
        <dbReference type="Proteomes" id="UP000614601"/>
    </source>
</evidence>
<protein>
    <submittedName>
        <fullName evidence="1">Uncharacterized protein</fullName>
    </submittedName>
</protein>
<sequence length="454" mass="52971">MTSATRLSLSRKDAILQKFKSEYRMCTVNKRYGAREFHSPKGTSMIQQMQMMLRGSTDVMNDEQFIQVYTAVLGDMFKYGAKNLVETMMQHKIMFFYPGELRINDSDTCRNAVSDASVWRCAHLMEYILGVDVPEDMAAVYFPKGRRPREALLRKLIAIYQDNRMHPYSNCAEFVQGAYYMYVKKLIFDTKLKNVDFAKFIQRASLVIKEFRRLVDYEDISPEHKEAAYHVIDHIRFHSVGHPIFLDVNFNKYFSEPHFHIFSDRDRLMNNDLPVVKYCVDMKQKNLFTHNLGDAATFIREGSYIYIGTGMTSLLPPFFSESYPPYFLFSGFVLDLFGEYMAQIVHQTYIKYVTLHGIGDPIDEELNNKYTHEQLFFINAAQIIVLNRMRLNDKNVYNPADATWNIFKCSRGFSNAFQCKEGDNYFKKTDEGSECYVLKGGYNANYSLDYYGPN</sequence>
<dbReference type="OrthoDB" id="10571710at2759"/>
<dbReference type="GO" id="GO:0004222">
    <property type="term" value="F:metalloendopeptidase activity"/>
    <property type="evidence" value="ECO:0007669"/>
    <property type="project" value="InterPro"/>
</dbReference>
<dbReference type="SUPFAM" id="SSF55486">
    <property type="entry name" value="Metalloproteases ('zincins'), catalytic domain"/>
    <property type="match status" value="1"/>
</dbReference>
<dbReference type="GO" id="GO:0005886">
    <property type="term" value="C:plasma membrane"/>
    <property type="evidence" value="ECO:0007669"/>
    <property type="project" value="TreeGrafter"/>
</dbReference>
<gene>
    <name evidence="1" type="ORF">BOKJ2_LOCUS4116</name>
</gene>
<name>A0A811KBF9_9BILA</name>
<evidence type="ECO:0000313" key="1">
    <source>
        <dbReference type="EMBL" id="CAD5212265.1"/>
    </source>
</evidence>
<comment type="caution">
    <text evidence="1">The sequence shown here is derived from an EMBL/GenBank/DDBJ whole genome shotgun (WGS) entry which is preliminary data.</text>
</comment>
<dbReference type="AlphaFoldDB" id="A0A811KBF9"/>